<keyword evidence="2" id="KW-1185">Reference proteome</keyword>
<dbReference type="RefSeq" id="WP_378035160.1">
    <property type="nucleotide sequence ID" value="NZ_JBHSIV010000005.1"/>
</dbReference>
<comment type="caution">
    <text evidence="1">The sequence shown here is derived from an EMBL/GenBank/DDBJ whole genome shotgun (WGS) entry which is preliminary data.</text>
</comment>
<evidence type="ECO:0000313" key="1">
    <source>
        <dbReference type="EMBL" id="MFC5061806.1"/>
    </source>
</evidence>
<evidence type="ECO:0008006" key="3">
    <source>
        <dbReference type="Google" id="ProtNLM"/>
    </source>
</evidence>
<dbReference type="EMBL" id="JBHSIV010000005">
    <property type="protein sequence ID" value="MFC5061806.1"/>
    <property type="molecule type" value="Genomic_DNA"/>
</dbReference>
<sequence>MAYAADAFAVAEQVAEWPDDARARFDEVLAVLELTPWNSRPVNRSNPSGQFRFLSFDTSRGSGLVYFVIVEHALEVTVTDAVWLGY</sequence>
<name>A0ABV9YIV1_9PSEU</name>
<organism evidence="1 2">
    <name type="scientific">Actinomycetospora atypica</name>
    <dbReference type="NCBI Taxonomy" id="1290095"/>
    <lineage>
        <taxon>Bacteria</taxon>
        <taxon>Bacillati</taxon>
        <taxon>Actinomycetota</taxon>
        <taxon>Actinomycetes</taxon>
        <taxon>Pseudonocardiales</taxon>
        <taxon>Pseudonocardiaceae</taxon>
        <taxon>Actinomycetospora</taxon>
    </lineage>
</organism>
<gene>
    <name evidence="1" type="ORF">ACFPBZ_06290</name>
</gene>
<dbReference type="Proteomes" id="UP001595947">
    <property type="component" value="Unassembled WGS sequence"/>
</dbReference>
<accession>A0ABV9YIV1</accession>
<proteinExistence type="predicted"/>
<protein>
    <recommendedName>
        <fullName evidence="3">Type II toxin-antitoxin system RelE/ParE family toxin</fullName>
    </recommendedName>
</protein>
<evidence type="ECO:0000313" key="2">
    <source>
        <dbReference type="Proteomes" id="UP001595947"/>
    </source>
</evidence>
<reference evidence="2" key="1">
    <citation type="journal article" date="2019" name="Int. J. Syst. Evol. Microbiol.">
        <title>The Global Catalogue of Microorganisms (GCM) 10K type strain sequencing project: providing services to taxonomists for standard genome sequencing and annotation.</title>
        <authorList>
            <consortium name="The Broad Institute Genomics Platform"/>
            <consortium name="The Broad Institute Genome Sequencing Center for Infectious Disease"/>
            <person name="Wu L."/>
            <person name="Ma J."/>
        </authorList>
    </citation>
    <scope>NUCLEOTIDE SEQUENCE [LARGE SCALE GENOMIC DNA]</scope>
    <source>
        <strain evidence="2">CGMCC 4.7093</strain>
    </source>
</reference>